<dbReference type="SUPFAM" id="SSF52402">
    <property type="entry name" value="Adenine nucleotide alpha hydrolases-like"/>
    <property type="match status" value="1"/>
</dbReference>
<keyword evidence="3" id="KW-0067">ATP-binding</keyword>
<evidence type="ECO:0000313" key="6">
    <source>
        <dbReference type="Proteomes" id="UP001501288"/>
    </source>
</evidence>
<evidence type="ECO:0000256" key="1">
    <source>
        <dbReference type="ARBA" id="ARBA00022598"/>
    </source>
</evidence>
<dbReference type="EMBL" id="BAAANV010000016">
    <property type="protein sequence ID" value="GAA1534592.1"/>
    <property type="molecule type" value="Genomic_DNA"/>
</dbReference>
<evidence type="ECO:0000313" key="5">
    <source>
        <dbReference type="EMBL" id="GAA1534592.1"/>
    </source>
</evidence>
<dbReference type="Pfam" id="PF00733">
    <property type="entry name" value="Asn_synthase"/>
    <property type="match status" value="1"/>
</dbReference>
<dbReference type="Gene3D" id="3.40.50.620">
    <property type="entry name" value="HUPs"/>
    <property type="match status" value="1"/>
</dbReference>
<dbReference type="InterPro" id="IPR029055">
    <property type="entry name" value="Ntn_hydrolases_N"/>
</dbReference>
<feature type="domain" description="Glutamine amidotransferase type-2" evidence="4">
    <location>
        <begin position="1"/>
        <end position="65"/>
    </location>
</feature>
<name>A0ABN2B8K6_9MICO</name>
<evidence type="ECO:0000256" key="2">
    <source>
        <dbReference type="ARBA" id="ARBA00022741"/>
    </source>
</evidence>
<accession>A0ABN2B8K6</accession>
<dbReference type="SUPFAM" id="SSF56235">
    <property type="entry name" value="N-terminal nucleophile aminohydrolases (Ntn hydrolases)"/>
    <property type="match status" value="1"/>
</dbReference>
<comment type="caution">
    <text evidence="5">The sequence shown here is derived from an EMBL/GenBank/DDBJ whole genome shotgun (WGS) entry which is preliminary data.</text>
</comment>
<dbReference type="CDD" id="cd01991">
    <property type="entry name" value="Asn_synthase_B_C"/>
    <property type="match status" value="1"/>
</dbReference>
<dbReference type="InterPro" id="IPR050795">
    <property type="entry name" value="Asn_Synthetase"/>
</dbReference>
<protein>
    <recommendedName>
        <fullName evidence="4">Glutamine amidotransferase type-2 domain-containing protein</fullName>
    </recommendedName>
</protein>
<dbReference type="InterPro" id="IPR014729">
    <property type="entry name" value="Rossmann-like_a/b/a_fold"/>
</dbReference>
<evidence type="ECO:0000256" key="3">
    <source>
        <dbReference type="ARBA" id="ARBA00022840"/>
    </source>
</evidence>
<dbReference type="Gene3D" id="3.60.20.10">
    <property type="entry name" value="Glutamine Phosphoribosylpyrophosphate, subunit 1, domain 1"/>
    <property type="match status" value="1"/>
</dbReference>
<sequence length="383" mass="42004">MYAFVVAHPDGRVIAVRDPLGVKPLYWAHSGGAVYFASELAAFPESMRGAVEDFPPGFRWTPDEGLVRFRELHIGGEFVASKDEARTAIRDTLVTAVRRRMMADVPVGVFLSGGLDSSLVAAIMARYADDVPGPIHSFAAGTAGSSDLAAARRVAEHLGLTHHERIYDADEVVAVLPEVVTSIESYEPSLVRSAVPNYLLAETTAETVKVVLTGEGADELFACYAHYRDIDEAHDLADELRRGISGLHNLNLQRCDRVTMAHGLEARVPFLDRDLVNLAGRIPIEWRLPGELGQEKALLREAFTGWLPDDLLWRPKEQFGDGSGTADVMTERAAHLVPEDDWADERVAGLPAPRTREELAYQRMFATRLAGVNSHVLGRFATA</sequence>
<proteinExistence type="predicted"/>
<dbReference type="PROSITE" id="PS51278">
    <property type="entry name" value="GATASE_TYPE_2"/>
    <property type="match status" value="1"/>
</dbReference>
<dbReference type="InterPro" id="IPR017932">
    <property type="entry name" value="GATase_2_dom"/>
</dbReference>
<organism evidence="5 6">
    <name type="scientific">Dermacoccus barathri</name>
    <dbReference type="NCBI Taxonomy" id="322601"/>
    <lineage>
        <taxon>Bacteria</taxon>
        <taxon>Bacillati</taxon>
        <taxon>Actinomycetota</taxon>
        <taxon>Actinomycetes</taxon>
        <taxon>Micrococcales</taxon>
        <taxon>Dermacoccaceae</taxon>
        <taxon>Dermacoccus</taxon>
    </lineage>
</organism>
<dbReference type="PANTHER" id="PTHR11772">
    <property type="entry name" value="ASPARAGINE SYNTHETASE"/>
    <property type="match status" value="1"/>
</dbReference>
<dbReference type="InterPro" id="IPR001962">
    <property type="entry name" value="Asn_synthase"/>
</dbReference>
<reference evidence="5 6" key="1">
    <citation type="journal article" date="2019" name="Int. J. Syst. Evol. Microbiol.">
        <title>The Global Catalogue of Microorganisms (GCM) 10K type strain sequencing project: providing services to taxonomists for standard genome sequencing and annotation.</title>
        <authorList>
            <consortium name="The Broad Institute Genomics Platform"/>
            <consortium name="The Broad Institute Genome Sequencing Center for Infectious Disease"/>
            <person name="Wu L."/>
            <person name="Ma J."/>
        </authorList>
    </citation>
    <scope>NUCLEOTIDE SEQUENCE [LARGE SCALE GENOMIC DNA]</scope>
    <source>
        <strain evidence="5 6">JCM 14588</strain>
    </source>
</reference>
<keyword evidence="6" id="KW-1185">Reference proteome</keyword>
<dbReference type="PANTHER" id="PTHR11772:SF2">
    <property type="entry name" value="ASPARAGINE SYNTHETASE [GLUTAMINE-HYDROLYZING]"/>
    <property type="match status" value="1"/>
</dbReference>
<dbReference type="Pfam" id="PF13537">
    <property type="entry name" value="GATase_7"/>
    <property type="match status" value="1"/>
</dbReference>
<evidence type="ECO:0000259" key="4">
    <source>
        <dbReference type="PROSITE" id="PS51278"/>
    </source>
</evidence>
<dbReference type="Proteomes" id="UP001501288">
    <property type="component" value="Unassembled WGS sequence"/>
</dbReference>
<gene>
    <name evidence="5" type="ORF">GCM10009762_06060</name>
</gene>
<keyword evidence="1" id="KW-0436">Ligase</keyword>
<keyword evidence="2" id="KW-0547">Nucleotide-binding</keyword>